<comment type="subcellular location">
    <subcellularLocation>
        <location evidence="1">Membrane</location>
        <topology evidence="1">Multi-pass membrane protein</topology>
    </subcellularLocation>
</comment>
<gene>
    <name evidence="8" type="ORF">WJX72_011188</name>
</gene>
<dbReference type="InterPro" id="IPR003593">
    <property type="entry name" value="AAA+_ATPase"/>
</dbReference>
<evidence type="ECO:0000313" key="8">
    <source>
        <dbReference type="EMBL" id="KAK9813235.1"/>
    </source>
</evidence>
<dbReference type="GO" id="GO:0140359">
    <property type="term" value="F:ABC-type transporter activity"/>
    <property type="evidence" value="ECO:0007669"/>
    <property type="project" value="InterPro"/>
</dbReference>
<dbReference type="Proteomes" id="UP001489004">
    <property type="component" value="Unassembled WGS sequence"/>
</dbReference>
<protein>
    <recommendedName>
        <fullName evidence="7">AAA+ ATPase domain-containing protein</fullName>
    </recommendedName>
</protein>
<dbReference type="GO" id="GO:0016020">
    <property type="term" value="C:membrane"/>
    <property type="evidence" value="ECO:0007669"/>
    <property type="project" value="UniProtKB-SubCell"/>
</dbReference>
<evidence type="ECO:0000256" key="3">
    <source>
        <dbReference type="ARBA" id="ARBA00022692"/>
    </source>
</evidence>
<feature type="transmembrane region" description="Helical" evidence="6">
    <location>
        <begin position="400"/>
        <end position="424"/>
    </location>
</feature>
<feature type="transmembrane region" description="Helical" evidence="6">
    <location>
        <begin position="324"/>
        <end position="342"/>
    </location>
</feature>
<evidence type="ECO:0000256" key="6">
    <source>
        <dbReference type="SAM" id="Phobius"/>
    </source>
</evidence>
<accession>A0AAW1PTS6</accession>
<evidence type="ECO:0000313" key="9">
    <source>
        <dbReference type="Proteomes" id="UP001489004"/>
    </source>
</evidence>
<dbReference type="EMBL" id="JALJOR010000008">
    <property type="protein sequence ID" value="KAK9813235.1"/>
    <property type="molecule type" value="Genomic_DNA"/>
</dbReference>
<feature type="transmembrane region" description="Helical" evidence="6">
    <location>
        <begin position="290"/>
        <end position="312"/>
    </location>
</feature>
<name>A0AAW1PTS6_9CHLO</name>
<evidence type="ECO:0000256" key="2">
    <source>
        <dbReference type="ARBA" id="ARBA00022448"/>
    </source>
</evidence>
<keyword evidence="9" id="KW-1185">Reference proteome</keyword>
<dbReference type="InterPro" id="IPR050352">
    <property type="entry name" value="ABCG_transporters"/>
</dbReference>
<dbReference type="InterPro" id="IPR013525">
    <property type="entry name" value="ABC2_TM"/>
</dbReference>
<evidence type="ECO:0000256" key="4">
    <source>
        <dbReference type="ARBA" id="ARBA00022989"/>
    </source>
</evidence>
<reference evidence="8 9" key="1">
    <citation type="journal article" date="2024" name="Nat. Commun.">
        <title>Phylogenomics reveals the evolutionary origins of lichenization in chlorophyte algae.</title>
        <authorList>
            <person name="Puginier C."/>
            <person name="Libourel C."/>
            <person name="Otte J."/>
            <person name="Skaloud P."/>
            <person name="Haon M."/>
            <person name="Grisel S."/>
            <person name="Petersen M."/>
            <person name="Berrin J.G."/>
            <person name="Delaux P.M."/>
            <person name="Dal Grande F."/>
            <person name="Keller J."/>
        </authorList>
    </citation>
    <scope>NUCLEOTIDE SEQUENCE [LARGE SCALE GENOMIC DNA]</scope>
    <source>
        <strain evidence="8 9">SAG 2043</strain>
    </source>
</reference>
<keyword evidence="5 6" id="KW-0472">Membrane</keyword>
<dbReference type="Gene3D" id="3.40.50.300">
    <property type="entry name" value="P-loop containing nucleotide triphosphate hydrolases"/>
    <property type="match status" value="1"/>
</dbReference>
<dbReference type="SUPFAM" id="SSF52540">
    <property type="entry name" value="P-loop containing nucleoside triphosphate hydrolases"/>
    <property type="match status" value="1"/>
</dbReference>
<dbReference type="PANTHER" id="PTHR48041">
    <property type="entry name" value="ABC TRANSPORTER G FAMILY MEMBER 28"/>
    <property type="match status" value="1"/>
</dbReference>
<evidence type="ECO:0000256" key="1">
    <source>
        <dbReference type="ARBA" id="ARBA00004141"/>
    </source>
</evidence>
<sequence>MEIVGLLGPSGAGKTTLLHSLAWRSIKAKLVGLLPVKHTRVGGLLAGGVSVRGISGGERKRLSVICGIARCAPILFLDEPTSSLDSYAAVSMMKALKQLTNKGHTLIASIHQPPAAIWSMFDQVVLLSHGRTLYVGPGQQTESWFSGNLGYPYSPAAHGAVSEWLLQLVTTSFTADDIEPHTMRTPEDVVQAAIAWDAAQEEVAGKIAALPARNGPDTSVRPSNAAAVADPEGTFVIHIPFSDAAPGAVVHEPHNASDSQTAYHEVSWFTQFRVLYVRAAANCVRNPMNMGAWILASTWLGVFIGLVFLNLGQDAAGAQARLNCIADLLLVMIVMPFVYMAPMTFNKLTYVNESVSNLYSSTAYYCAIALADLPTNVVSALALAWPVYALAGFQQSASALGIYTFVQVFQHLITSQVLQIAAYILPNQDMAFIGAIAYVNLVFQLGGFFRPNKDLIGFCKALGWTSFSRYAYQAAAQAELQGQPFNKGS</sequence>
<evidence type="ECO:0000256" key="5">
    <source>
        <dbReference type="ARBA" id="ARBA00023136"/>
    </source>
</evidence>
<dbReference type="SMART" id="SM00382">
    <property type="entry name" value="AAA"/>
    <property type="match status" value="1"/>
</dbReference>
<feature type="domain" description="AAA+ ATPase" evidence="7">
    <location>
        <begin position="1"/>
        <end position="131"/>
    </location>
</feature>
<proteinExistence type="predicted"/>
<evidence type="ECO:0000259" key="7">
    <source>
        <dbReference type="SMART" id="SM00382"/>
    </source>
</evidence>
<feature type="transmembrane region" description="Helical" evidence="6">
    <location>
        <begin position="362"/>
        <end position="388"/>
    </location>
</feature>
<dbReference type="AlphaFoldDB" id="A0AAW1PTS6"/>
<keyword evidence="2" id="KW-0813">Transport</keyword>
<comment type="caution">
    <text evidence="8">The sequence shown here is derived from an EMBL/GenBank/DDBJ whole genome shotgun (WGS) entry which is preliminary data.</text>
</comment>
<keyword evidence="4 6" id="KW-1133">Transmembrane helix</keyword>
<feature type="transmembrane region" description="Helical" evidence="6">
    <location>
        <begin position="430"/>
        <end position="449"/>
    </location>
</feature>
<dbReference type="InterPro" id="IPR027417">
    <property type="entry name" value="P-loop_NTPase"/>
</dbReference>
<organism evidence="8 9">
    <name type="scientific">[Myrmecia] bisecta</name>
    <dbReference type="NCBI Taxonomy" id="41462"/>
    <lineage>
        <taxon>Eukaryota</taxon>
        <taxon>Viridiplantae</taxon>
        <taxon>Chlorophyta</taxon>
        <taxon>core chlorophytes</taxon>
        <taxon>Trebouxiophyceae</taxon>
        <taxon>Trebouxiales</taxon>
        <taxon>Trebouxiaceae</taxon>
        <taxon>Myrmecia</taxon>
    </lineage>
</organism>
<keyword evidence="3 6" id="KW-0812">Transmembrane</keyword>
<dbReference type="Pfam" id="PF01061">
    <property type="entry name" value="ABC2_membrane"/>
    <property type="match status" value="1"/>
</dbReference>
<dbReference type="PANTHER" id="PTHR48041:SF139">
    <property type="entry name" value="PROTEIN SCARLET"/>
    <property type="match status" value="1"/>
</dbReference>